<sequence length="444" mass="48531">MKKFIQIFKNKEVVNRIFFTIMILFVFRIGAAITAPGITVNSDVLDQSNNVFALMNLLGGGALQNFSIFALGVSPYITAQIIIQLLSMDVLPALSELTKQGQYGRKKIEMATRYLTLMLAAVQAYGIIQTAQNTSWITFNFEENFLNYAYVVSIMVAGAMLVMWLGDQITSKGIGNGISVIIFAGIVASLPNQIYTGFSEWVLASWNTGSKEAMRGVFQFVLYIACLIAIVAFVIYIELARRKIPVQHATRSGGSEKLSKASFLPIKINSAGVIPVIFASSIMMAPSVIASFISEDAMNASWLQIFQYNQLVNTGGVMIPWGLIIYLVLILLFTYFYANLQINPDRLAENFQKNGSYIPGIRPGVETANYVKKVLNRVTFIGAISLMFIAALPVVLTLTVFNEDPTLAIGGTGLIIVVGVALELNNQINGLIAGKSYDEVIGGM</sequence>
<keyword evidence="8 10" id="KW-0472">Membrane</keyword>
<dbReference type="PIRSF" id="PIRSF004557">
    <property type="entry name" value="SecY"/>
    <property type="match status" value="1"/>
</dbReference>
<keyword evidence="6 10" id="KW-1133">Transmembrane helix</keyword>
<feature type="transmembrane region" description="Helical" evidence="10">
    <location>
        <begin position="178"/>
        <end position="196"/>
    </location>
</feature>
<name>A0A9D9GWJ2_9BACL</name>
<dbReference type="GO" id="GO:0006605">
    <property type="term" value="P:protein targeting"/>
    <property type="evidence" value="ECO:0007669"/>
    <property type="project" value="UniProtKB-UniRule"/>
</dbReference>
<dbReference type="PROSITE" id="PS00756">
    <property type="entry name" value="SECY_2"/>
    <property type="match status" value="1"/>
</dbReference>
<dbReference type="InterPro" id="IPR026593">
    <property type="entry name" value="SecY"/>
</dbReference>
<keyword evidence="7 10" id="KW-0811">Translocation</keyword>
<comment type="subcellular location">
    <subcellularLocation>
        <location evidence="10">Cell membrane</location>
        <topology evidence="10">Multi-pass membrane protein</topology>
    </subcellularLocation>
    <subcellularLocation>
        <location evidence="1 12">Membrane</location>
        <topology evidence="1 12">Multi-pass membrane protein</topology>
    </subcellularLocation>
</comment>
<comment type="subunit">
    <text evidence="10">Component of the Sec protein translocase complex. Heterotrimer consisting of SecY, SecE and SecG subunits. The heterotrimers can form oligomers, although 1 heterotrimer is thought to be able to translocate proteins. Interacts with the ribosome. Interacts with SecDF, and other proteins may be involved. Interacts with SecA.</text>
</comment>
<feature type="transmembrane region" description="Helical" evidence="10">
    <location>
        <begin position="110"/>
        <end position="128"/>
    </location>
</feature>
<evidence type="ECO:0000313" key="14">
    <source>
        <dbReference type="EMBL" id="MBO8427656.1"/>
    </source>
</evidence>
<dbReference type="GO" id="GO:0065002">
    <property type="term" value="P:intracellular protein transmembrane transport"/>
    <property type="evidence" value="ECO:0007669"/>
    <property type="project" value="UniProtKB-UniRule"/>
</dbReference>
<evidence type="ECO:0000256" key="3">
    <source>
        <dbReference type="ARBA" id="ARBA00022448"/>
    </source>
</evidence>
<dbReference type="Pfam" id="PF00344">
    <property type="entry name" value="SecY"/>
    <property type="match status" value="1"/>
</dbReference>
<dbReference type="HAMAP" id="MF_01465">
    <property type="entry name" value="SecY"/>
    <property type="match status" value="1"/>
</dbReference>
<feature type="transmembrane region" description="Helical" evidence="10">
    <location>
        <begin position="216"/>
        <end position="237"/>
    </location>
</feature>
<feature type="transmembrane region" description="Helical" evidence="10">
    <location>
        <begin position="318"/>
        <end position="338"/>
    </location>
</feature>
<evidence type="ECO:0000256" key="10">
    <source>
        <dbReference type="HAMAP-Rule" id="MF_01465"/>
    </source>
</evidence>
<accession>A0A9D9GWJ2</accession>
<dbReference type="AlphaFoldDB" id="A0A9D9GWJ2"/>
<feature type="transmembrane region" description="Helical" evidence="10">
    <location>
        <begin position="272"/>
        <end position="293"/>
    </location>
</feature>
<proteinExistence type="inferred from homology"/>
<dbReference type="InterPro" id="IPR002208">
    <property type="entry name" value="SecY/SEC61-alpha"/>
</dbReference>
<evidence type="ECO:0000256" key="13">
    <source>
        <dbReference type="RuleBase" id="RU004349"/>
    </source>
</evidence>
<feature type="transmembrane region" description="Helical" evidence="10">
    <location>
        <begin position="51"/>
        <end position="71"/>
    </location>
</feature>
<keyword evidence="3 10" id="KW-0813">Transport</keyword>
<dbReference type="PANTHER" id="PTHR10906">
    <property type="entry name" value="SECY/SEC61-ALPHA FAMILY MEMBER"/>
    <property type="match status" value="1"/>
</dbReference>
<evidence type="ECO:0000256" key="9">
    <source>
        <dbReference type="ARBA" id="ARBA00039733"/>
    </source>
</evidence>
<evidence type="ECO:0000256" key="11">
    <source>
        <dbReference type="RuleBase" id="RU000537"/>
    </source>
</evidence>
<keyword evidence="10" id="KW-1003">Cell membrane</keyword>
<gene>
    <name evidence="10 14" type="primary">secY</name>
    <name evidence="14" type="ORF">IAC58_03790</name>
</gene>
<dbReference type="InterPro" id="IPR023201">
    <property type="entry name" value="SecY_dom_sf"/>
</dbReference>
<dbReference type="GO" id="GO:0005886">
    <property type="term" value="C:plasma membrane"/>
    <property type="evidence" value="ECO:0007669"/>
    <property type="project" value="UniProtKB-SubCell"/>
</dbReference>
<evidence type="ECO:0000256" key="6">
    <source>
        <dbReference type="ARBA" id="ARBA00022989"/>
    </source>
</evidence>
<reference evidence="14" key="2">
    <citation type="journal article" date="2021" name="PeerJ">
        <title>Extensive microbial diversity within the chicken gut microbiome revealed by metagenomics and culture.</title>
        <authorList>
            <person name="Gilroy R."/>
            <person name="Ravi A."/>
            <person name="Getino M."/>
            <person name="Pursley I."/>
            <person name="Horton D.L."/>
            <person name="Alikhan N.F."/>
            <person name="Baker D."/>
            <person name="Gharbi K."/>
            <person name="Hall N."/>
            <person name="Watson M."/>
            <person name="Adriaenssens E.M."/>
            <person name="Foster-Nyarko E."/>
            <person name="Jarju S."/>
            <person name="Secka A."/>
            <person name="Antonio M."/>
            <person name="Oren A."/>
            <person name="Chaudhuri R.R."/>
            <person name="La Ragione R."/>
            <person name="Hildebrand F."/>
            <person name="Pallen M.J."/>
        </authorList>
    </citation>
    <scope>NUCLEOTIDE SEQUENCE</scope>
    <source>
        <strain evidence="14">11159</strain>
    </source>
</reference>
<comment type="function">
    <text evidence="10 11">The central subunit of the protein translocation channel SecYEG. Consists of two halves formed by TMs 1-5 and 6-10. These two domains form a lateral gate at the front which open onto the bilayer between TMs 2 and 7, and are clamped together by SecE at the back. The channel is closed by both a pore ring composed of hydrophobic SecY resides and a short helix (helix 2A) on the extracellular side of the membrane which forms a plug. The plug probably moves laterally to allow the channel to open. The ring and the pore may move independently.</text>
</comment>
<evidence type="ECO:0000256" key="2">
    <source>
        <dbReference type="ARBA" id="ARBA00005751"/>
    </source>
</evidence>
<evidence type="ECO:0000256" key="5">
    <source>
        <dbReference type="ARBA" id="ARBA00022927"/>
    </source>
</evidence>
<dbReference type="GO" id="GO:0043952">
    <property type="term" value="P:protein transport by the Sec complex"/>
    <property type="evidence" value="ECO:0007669"/>
    <property type="project" value="UniProtKB-UniRule"/>
</dbReference>
<evidence type="ECO:0000256" key="1">
    <source>
        <dbReference type="ARBA" id="ARBA00004141"/>
    </source>
</evidence>
<evidence type="ECO:0000256" key="7">
    <source>
        <dbReference type="ARBA" id="ARBA00023010"/>
    </source>
</evidence>
<dbReference type="Gene3D" id="1.10.3370.10">
    <property type="entry name" value="SecY subunit domain"/>
    <property type="match status" value="1"/>
</dbReference>
<dbReference type="InterPro" id="IPR030659">
    <property type="entry name" value="SecY_CS"/>
</dbReference>
<protein>
    <recommendedName>
        <fullName evidence="9 10">Protein translocase subunit SecY</fullName>
    </recommendedName>
</protein>
<dbReference type="PROSITE" id="PS00755">
    <property type="entry name" value="SECY_1"/>
    <property type="match status" value="1"/>
</dbReference>
<comment type="caution">
    <text evidence="14">The sequence shown here is derived from an EMBL/GenBank/DDBJ whole genome shotgun (WGS) entry which is preliminary data.</text>
</comment>
<organism evidence="14 15">
    <name type="scientific">Candidatus Onthovivens merdipullorum</name>
    <dbReference type="NCBI Taxonomy" id="2840889"/>
    <lineage>
        <taxon>Bacteria</taxon>
        <taxon>Bacillati</taxon>
        <taxon>Bacillota</taxon>
        <taxon>Bacilli</taxon>
        <taxon>Bacillales</taxon>
        <taxon>Candidatus Onthovivens</taxon>
    </lineage>
</organism>
<dbReference type="EMBL" id="JADIMY010000078">
    <property type="protein sequence ID" value="MBO8427656.1"/>
    <property type="molecule type" value="Genomic_DNA"/>
</dbReference>
<reference evidence="14" key="1">
    <citation type="submission" date="2020-10" db="EMBL/GenBank/DDBJ databases">
        <authorList>
            <person name="Gilroy R."/>
        </authorList>
    </citation>
    <scope>NUCLEOTIDE SEQUENCE</scope>
    <source>
        <strain evidence="14">11159</strain>
    </source>
</reference>
<dbReference type="SUPFAM" id="SSF103491">
    <property type="entry name" value="Preprotein translocase SecY subunit"/>
    <property type="match status" value="1"/>
</dbReference>
<evidence type="ECO:0000313" key="15">
    <source>
        <dbReference type="Proteomes" id="UP000823613"/>
    </source>
</evidence>
<evidence type="ECO:0000256" key="4">
    <source>
        <dbReference type="ARBA" id="ARBA00022692"/>
    </source>
</evidence>
<feature type="transmembrane region" description="Helical" evidence="10">
    <location>
        <begin position="378"/>
        <end position="401"/>
    </location>
</feature>
<evidence type="ECO:0000256" key="8">
    <source>
        <dbReference type="ARBA" id="ARBA00023136"/>
    </source>
</evidence>
<keyword evidence="5 10" id="KW-0653">Protein transport</keyword>
<dbReference type="FunFam" id="1.10.3370.10:FF:000001">
    <property type="entry name" value="Preprotein translocase subunit SecY"/>
    <property type="match status" value="1"/>
</dbReference>
<feature type="transmembrane region" description="Helical" evidence="10">
    <location>
        <begin position="407"/>
        <end position="425"/>
    </location>
</feature>
<keyword evidence="4 10" id="KW-0812">Transmembrane</keyword>
<feature type="transmembrane region" description="Helical" evidence="10">
    <location>
        <begin position="17"/>
        <end position="39"/>
    </location>
</feature>
<feature type="transmembrane region" description="Helical" evidence="10">
    <location>
        <begin position="148"/>
        <end position="166"/>
    </location>
</feature>
<dbReference type="PRINTS" id="PR00303">
    <property type="entry name" value="SECYTRNLCASE"/>
</dbReference>
<dbReference type="NCBIfam" id="TIGR00967">
    <property type="entry name" value="3a0501s007"/>
    <property type="match status" value="1"/>
</dbReference>
<comment type="similarity">
    <text evidence="2 10 13">Belongs to the SecY/SEC61-alpha family.</text>
</comment>
<dbReference type="Proteomes" id="UP000823613">
    <property type="component" value="Unassembled WGS sequence"/>
</dbReference>
<evidence type="ECO:0000256" key="12">
    <source>
        <dbReference type="RuleBase" id="RU003484"/>
    </source>
</evidence>